<dbReference type="Pfam" id="PF02790">
    <property type="entry name" value="COX2_TM"/>
    <property type="match status" value="1"/>
</dbReference>
<keyword evidence="13 19" id="KW-0472">Membrane</keyword>
<dbReference type="Pfam" id="PF00116">
    <property type="entry name" value="COX2"/>
    <property type="match status" value="1"/>
</dbReference>
<evidence type="ECO:0000256" key="11">
    <source>
        <dbReference type="ARBA" id="ARBA00023004"/>
    </source>
</evidence>
<gene>
    <name evidence="23" type="ORF">HGMM_F14G08C34</name>
</gene>
<reference evidence="23" key="2">
    <citation type="journal article" date="2012" name="PLoS ONE">
        <title>A Deeply Branching Thermophilic Bacterium with an Ancient Acetyl-CoA Pathway Dominates a Subsurface Ecosystem.</title>
        <authorList>
            <person name="Takami H."/>
            <person name="Noguchi H."/>
            <person name="Takaki Y."/>
            <person name="Uchiyama I."/>
            <person name="Toyoda A."/>
            <person name="Nishi S."/>
            <person name="Chee G.-J."/>
            <person name="Arai W."/>
            <person name="Nunoura T."/>
            <person name="Itoh T."/>
            <person name="Hattori M."/>
            <person name="Takai K."/>
        </authorList>
    </citation>
    <scope>NUCLEOTIDE SEQUENCE</scope>
</reference>
<sequence length="335" mass="36799">MRHFLIVGVLVALVSVLTFLGLQSVGLMPKQASLQSGVVDWMFTLEFAAISFLFALVVVPLFYSLVVFRRKPGETGEGEHIEGNTRLEITWTVIPLFVVLVFAYLGADTLGQTRRLDPNALVVNVTAFQWAWRFEYPDYGIKSNQLYLPVNRQVVLKMQSPDVIHSFWVPEFRIKQDVVPGRVTEYRITPSEIGQYKVQCAELCGASHAYMVAPVIVVSQGEFDQWVQQTAAAQATAAGPDATRGQKLYNELGCKACHSVDGSPGVGPTWKGLWGGTVQLADGSTLIADEAYIIESIRQPNAKIVAGFQQGAMPAFAALSDAEIADIIEFIKTLK</sequence>
<evidence type="ECO:0000256" key="2">
    <source>
        <dbReference type="ARBA" id="ARBA00007866"/>
    </source>
</evidence>
<dbReference type="GO" id="GO:0005886">
    <property type="term" value="C:plasma membrane"/>
    <property type="evidence" value="ECO:0007669"/>
    <property type="project" value="UniProtKB-SubCell"/>
</dbReference>
<dbReference type="PROSITE" id="PS50999">
    <property type="entry name" value="COX2_TM"/>
    <property type="match status" value="1"/>
</dbReference>
<dbReference type="GO" id="GO:0016491">
    <property type="term" value="F:oxidoreductase activity"/>
    <property type="evidence" value="ECO:0007669"/>
    <property type="project" value="InterPro"/>
</dbReference>
<evidence type="ECO:0000256" key="12">
    <source>
        <dbReference type="ARBA" id="ARBA00023008"/>
    </source>
</evidence>
<feature type="transmembrane region" description="Helical" evidence="19">
    <location>
        <begin position="44"/>
        <end position="68"/>
    </location>
</feature>
<dbReference type="EC" id="7.1.1.9" evidence="18"/>
<dbReference type="InterPro" id="IPR014222">
    <property type="entry name" value="Cyt_c_oxidase_su2"/>
</dbReference>
<evidence type="ECO:0000256" key="13">
    <source>
        <dbReference type="ARBA" id="ARBA00023136"/>
    </source>
</evidence>
<dbReference type="Pfam" id="PF00034">
    <property type="entry name" value="Cytochrom_C"/>
    <property type="match status" value="1"/>
</dbReference>
<organism evidence="23">
    <name type="scientific">uncultured Chloroflexota bacterium</name>
    <dbReference type="NCBI Taxonomy" id="166587"/>
    <lineage>
        <taxon>Bacteria</taxon>
        <taxon>Bacillati</taxon>
        <taxon>Chloroflexota</taxon>
        <taxon>environmental samples</taxon>
    </lineage>
</organism>
<keyword evidence="11 16" id="KW-0408">Iron</keyword>
<dbReference type="NCBIfam" id="TIGR02866">
    <property type="entry name" value="CoxB"/>
    <property type="match status" value="1"/>
</dbReference>
<dbReference type="InterPro" id="IPR011759">
    <property type="entry name" value="Cyt_c_oxidase_su2_TM_dom"/>
</dbReference>
<dbReference type="AlphaFoldDB" id="H5SDZ8"/>
<evidence type="ECO:0000259" key="20">
    <source>
        <dbReference type="PROSITE" id="PS50857"/>
    </source>
</evidence>
<comment type="similarity">
    <text evidence="2 17">Belongs to the cytochrome c oxidase subunit 2 family.</text>
</comment>
<dbReference type="SUPFAM" id="SSF49503">
    <property type="entry name" value="Cupredoxins"/>
    <property type="match status" value="1"/>
</dbReference>
<proteinExistence type="inferred from homology"/>
<evidence type="ECO:0000256" key="9">
    <source>
        <dbReference type="ARBA" id="ARBA00022982"/>
    </source>
</evidence>
<evidence type="ECO:0000256" key="15">
    <source>
        <dbReference type="ARBA" id="ARBA00047816"/>
    </source>
</evidence>
<evidence type="ECO:0000256" key="16">
    <source>
        <dbReference type="PROSITE-ProRule" id="PRU00433"/>
    </source>
</evidence>
<feature type="domain" description="Cytochrome c" evidence="22">
    <location>
        <begin position="240"/>
        <end position="335"/>
    </location>
</feature>
<evidence type="ECO:0000256" key="17">
    <source>
        <dbReference type="RuleBase" id="RU000456"/>
    </source>
</evidence>
<keyword evidence="6 17" id="KW-0812">Transmembrane</keyword>
<evidence type="ECO:0000259" key="21">
    <source>
        <dbReference type="PROSITE" id="PS50999"/>
    </source>
</evidence>
<dbReference type="InterPro" id="IPR036909">
    <property type="entry name" value="Cyt_c-like_dom_sf"/>
</dbReference>
<dbReference type="GO" id="GO:0004129">
    <property type="term" value="F:cytochrome-c oxidase activity"/>
    <property type="evidence" value="ECO:0007669"/>
    <property type="project" value="UniProtKB-EC"/>
</dbReference>
<evidence type="ECO:0000313" key="23">
    <source>
        <dbReference type="EMBL" id="BAL54384.1"/>
    </source>
</evidence>
<dbReference type="PANTHER" id="PTHR22888">
    <property type="entry name" value="CYTOCHROME C OXIDASE, SUBUNIT II"/>
    <property type="match status" value="1"/>
</dbReference>
<dbReference type="InterPro" id="IPR045187">
    <property type="entry name" value="CcO_II"/>
</dbReference>
<evidence type="ECO:0000256" key="5">
    <source>
        <dbReference type="ARBA" id="ARBA00022660"/>
    </source>
</evidence>
<feature type="domain" description="Cytochrome oxidase subunit II transmembrane region profile" evidence="21">
    <location>
        <begin position="19"/>
        <end position="117"/>
    </location>
</feature>
<evidence type="ECO:0000256" key="19">
    <source>
        <dbReference type="SAM" id="Phobius"/>
    </source>
</evidence>
<evidence type="ECO:0000256" key="1">
    <source>
        <dbReference type="ARBA" id="ARBA00004141"/>
    </source>
</evidence>
<comment type="subcellular location">
    <subcellularLocation>
        <location evidence="17">Cell membrane</location>
        <topology evidence="17">Multi-pass membrane protein</topology>
    </subcellularLocation>
    <subcellularLocation>
        <location evidence="1">Membrane</location>
        <topology evidence="1">Multi-pass membrane protein</topology>
    </subcellularLocation>
</comment>
<dbReference type="PROSITE" id="PS51007">
    <property type="entry name" value="CYTC"/>
    <property type="match status" value="1"/>
</dbReference>
<dbReference type="InterPro" id="IPR008972">
    <property type="entry name" value="Cupredoxin"/>
</dbReference>
<dbReference type="PROSITE" id="PS50857">
    <property type="entry name" value="COX2_CUA"/>
    <property type="match status" value="1"/>
</dbReference>
<keyword evidence="8" id="KW-1278">Translocase</keyword>
<evidence type="ECO:0000256" key="3">
    <source>
        <dbReference type="ARBA" id="ARBA00022448"/>
    </source>
</evidence>
<keyword evidence="5 17" id="KW-0679">Respiratory chain</keyword>
<evidence type="ECO:0000256" key="18">
    <source>
        <dbReference type="RuleBase" id="RU004024"/>
    </source>
</evidence>
<feature type="domain" description="Cytochrome oxidase subunit II copper A binding" evidence="20">
    <location>
        <begin position="118"/>
        <end position="229"/>
    </location>
</feature>
<dbReference type="SUPFAM" id="SSF81464">
    <property type="entry name" value="Cytochrome c oxidase subunit II-like, transmembrane region"/>
    <property type="match status" value="1"/>
</dbReference>
<keyword evidence="3 17" id="KW-0813">Transport</keyword>
<dbReference type="CDD" id="cd13919">
    <property type="entry name" value="CuRO_HCO_II_like_5"/>
    <property type="match status" value="1"/>
</dbReference>
<evidence type="ECO:0000256" key="4">
    <source>
        <dbReference type="ARBA" id="ARBA00022617"/>
    </source>
</evidence>
<dbReference type="Gene3D" id="2.60.40.420">
    <property type="entry name" value="Cupredoxins - blue copper proteins"/>
    <property type="match status" value="1"/>
</dbReference>
<keyword evidence="10 19" id="KW-1133">Transmembrane helix</keyword>
<evidence type="ECO:0000256" key="8">
    <source>
        <dbReference type="ARBA" id="ARBA00022967"/>
    </source>
</evidence>
<dbReference type="GO" id="GO:0005507">
    <property type="term" value="F:copper ion binding"/>
    <property type="evidence" value="ECO:0007669"/>
    <property type="project" value="InterPro"/>
</dbReference>
<accession>H5SDZ8</accession>
<evidence type="ECO:0000259" key="22">
    <source>
        <dbReference type="PROSITE" id="PS51007"/>
    </source>
</evidence>
<comment type="function">
    <text evidence="14 18">Subunits I and II form the functional core of the enzyme complex. Electrons originating in cytochrome c are transferred via heme a and Cu(A) to the binuclear center formed by heme a3 and Cu(B).</text>
</comment>
<feature type="transmembrane region" description="Helical" evidence="19">
    <location>
        <begin position="89"/>
        <end position="107"/>
    </location>
</feature>
<evidence type="ECO:0000256" key="7">
    <source>
        <dbReference type="ARBA" id="ARBA00022723"/>
    </source>
</evidence>
<evidence type="ECO:0000256" key="6">
    <source>
        <dbReference type="ARBA" id="ARBA00022692"/>
    </source>
</evidence>
<dbReference type="InterPro" id="IPR009056">
    <property type="entry name" value="Cyt_c-like_dom"/>
</dbReference>
<dbReference type="PROSITE" id="PS00078">
    <property type="entry name" value="COX2"/>
    <property type="match status" value="1"/>
</dbReference>
<keyword evidence="9 17" id="KW-0249">Electron transport</keyword>
<reference evidence="23" key="1">
    <citation type="journal article" date="2005" name="Environ. Microbiol.">
        <title>Genetic and functional properties of uncultivated thermophilic crenarchaeotes from a subsurface gold mine as revealed by analysis of genome fragments.</title>
        <authorList>
            <person name="Nunoura T."/>
            <person name="Hirayama H."/>
            <person name="Takami H."/>
            <person name="Oida H."/>
            <person name="Nishi S."/>
            <person name="Shimamura S."/>
            <person name="Suzuki Y."/>
            <person name="Inagaki F."/>
            <person name="Takai K."/>
            <person name="Nealson K.H."/>
            <person name="Horikoshi K."/>
        </authorList>
    </citation>
    <scope>NUCLEOTIDE SEQUENCE</scope>
</reference>
<dbReference type="InterPro" id="IPR036257">
    <property type="entry name" value="Cyt_c_oxidase_su2_TM_sf"/>
</dbReference>
<evidence type="ECO:0000256" key="10">
    <source>
        <dbReference type="ARBA" id="ARBA00022989"/>
    </source>
</evidence>
<dbReference type="SUPFAM" id="SSF46626">
    <property type="entry name" value="Cytochrome c"/>
    <property type="match status" value="1"/>
</dbReference>
<protein>
    <recommendedName>
        <fullName evidence="18">Cytochrome c oxidase subunit 2</fullName>
        <ecNumber evidence="18">7.1.1.9</ecNumber>
    </recommendedName>
</protein>
<dbReference type="InterPro" id="IPR002429">
    <property type="entry name" value="CcO_II-like_C"/>
</dbReference>
<dbReference type="GO" id="GO:0042773">
    <property type="term" value="P:ATP synthesis coupled electron transport"/>
    <property type="evidence" value="ECO:0007669"/>
    <property type="project" value="TreeGrafter"/>
</dbReference>
<keyword evidence="4 16" id="KW-0349">Heme</keyword>
<keyword evidence="12 18" id="KW-0186">Copper</keyword>
<comment type="catalytic activity">
    <reaction evidence="15 18">
        <text>4 Fe(II)-[cytochrome c] + O2 + 8 H(+)(in) = 4 Fe(III)-[cytochrome c] + 2 H2O + 4 H(+)(out)</text>
        <dbReference type="Rhea" id="RHEA:11436"/>
        <dbReference type="Rhea" id="RHEA-COMP:10350"/>
        <dbReference type="Rhea" id="RHEA-COMP:14399"/>
        <dbReference type="ChEBI" id="CHEBI:15377"/>
        <dbReference type="ChEBI" id="CHEBI:15378"/>
        <dbReference type="ChEBI" id="CHEBI:15379"/>
        <dbReference type="ChEBI" id="CHEBI:29033"/>
        <dbReference type="ChEBI" id="CHEBI:29034"/>
        <dbReference type="EC" id="7.1.1.9"/>
    </reaction>
</comment>
<comment type="cofactor">
    <cofactor evidence="18">
        <name>Cu cation</name>
        <dbReference type="ChEBI" id="CHEBI:23378"/>
    </cofactor>
    <text evidence="18">Binds a copper A center.</text>
</comment>
<evidence type="ECO:0000256" key="14">
    <source>
        <dbReference type="ARBA" id="ARBA00024688"/>
    </source>
</evidence>
<dbReference type="GO" id="GO:0020037">
    <property type="term" value="F:heme binding"/>
    <property type="evidence" value="ECO:0007669"/>
    <property type="project" value="InterPro"/>
</dbReference>
<keyword evidence="7 16" id="KW-0479">Metal-binding</keyword>
<name>H5SDZ8_9CHLR</name>
<dbReference type="InterPro" id="IPR001505">
    <property type="entry name" value="Copper_CuA"/>
</dbReference>
<dbReference type="Gene3D" id="1.10.287.90">
    <property type="match status" value="1"/>
</dbReference>
<dbReference type="PANTHER" id="PTHR22888:SF9">
    <property type="entry name" value="CYTOCHROME C OXIDASE SUBUNIT 2"/>
    <property type="match status" value="1"/>
</dbReference>
<dbReference type="EMBL" id="AP011686">
    <property type="protein sequence ID" value="BAL54384.1"/>
    <property type="molecule type" value="Genomic_DNA"/>
</dbReference>